<dbReference type="EMBL" id="CADCXU010032276">
    <property type="protein sequence ID" value="CAB0018143.1"/>
    <property type="molecule type" value="Genomic_DNA"/>
</dbReference>
<gene>
    <name evidence="1" type="ORF">NTEN_LOCUS22052</name>
</gene>
<sequence length="308" mass="35123">MRSRWVIKERFNIARLFLLRSAIRDYQGVTSLAAEQMDFKNLGCARGATPTVTRPLFRKISPADISKDIAPEGVPKFQIVTLVATPGLVVHLPAYFFQNLGTERRREEMGKTAICHSPGRHSPACSGWSLVACATGYAGYTGIHGFDYLLWGYTDRCELPGRTASLGLFLVSSLSILRPVRQIVRVERLSMENLKVTWPPHADRAMKVLSGNWLRYRFFYDDSNTHQAFRRSDLNGIKSWVGSDYYLWEIYLYSGQHCFKKGIWSHSFYESFYYDNGSVVAGELPRKPVYLMPTLTLHRAKPVLTIHV</sequence>
<name>A0A6H5HPA2_9HEMI</name>
<reference evidence="1 2" key="1">
    <citation type="submission" date="2020-02" db="EMBL/GenBank/DDBJ databases">
        <authorList>
            <person name="Ferguson B K."/>
        </authorList>
    </citation>
    <scope>NUCLEOTIDE SEQUENCE [LARGE SCALE GENOMIC DNA]</scope>
</reference>
<organism evidence="1 2">
    <name type="scientific">Nesidiocoris tenuis</name>
    <dbReference type="NCBI Taxonomy" id="355587"/>
    <lineage>
        <taxon>Eukaryota</taxon>
        <taxon>Metazoa</taxon>
        <taxon>Ecdysozoa</taxon>
        <taxon>Arthropoda</taxon>
        <taxon>Hexapoda</taxon>
        <taxon>Insecta</taxon>
        <taxon>Pterygota</taxon>
        <taxon>Neoptera</taxon>
        <taxon>Paraneoptera</taxon>
        <taxon>Hemiptera</taxon>
        <taxon>Heteroptera</taxon>
        <taxon>Panheteroptera</taxon>
        <taxon>Cimicomorpha</taxon>
        <taxon>Miridae</taxon>
        <taxon>Dicyphina</taxon>
        <taxon>Nesidiocoris</taxon>
    </lineage>
</organism>
<dbReference type="AlphaFoldDB" id="A0A6H5HPA2"/>
<protein>
    <submittedName>
        <fullName evidence="1">Uncharacterized protein</fullName>
    </submittedName>
</protein>
<proteinExistence type="predicted"/>
<keyword evidence="2" id="KW-1185">Reference proteome</keyword>
<evidence type="ECO:0000313" key="1">
    <source>
        <dbReference type="EMBL" id="CAB0018143.1"/>
    </source>
</evidence>
<evidence type="ECO:0000313" key="2">
    <source>
        <dbReference type="Proteomes" id="UP000479000"/>
    </source>
</evidence>
<accession>A0A6H5HPA2</accession>
<dbReference type="Proteomes" id="UP000479000">
    <property type="component" value="Unassembled WGS sequence"/>
</dbReference>